<dbReference type="NCBIfam" id="TIGR00192">
    <property type="entry name" value="urease_beta"/>
    <property type="match status" value="1"/>
</dbReference>
<dbReference type="NCBIfam" id="TIGR00193">
    <property type="entry name" value="urease_gam"/>
    <property type="match status" value="1"/>
</dbReference>
<dbReference type="InterPro" id="IPR012010">
    <property type="entry name" value="Urease_gamma"/>
</dbReference>
<comment type="subunit">
    <text evidence="5">Heterotrimer of UreA (gamma), UreB (beta) and UreC (alpha) subunits. Three heterotrimers associate to form the active enzyme.</text>
</comment>
<dbReference type="SUPFAM" id="SSF51278">
    <property type="entry name" value="Urease, beta-subunit"/>
    <property type="match status" value="1"/>
</dbReference>
<dbReference type="InterPro" id="IPR002019">
    <property type="entry name" value="Urease_beta-like"/>
</dbReference>
<dbReference type="NCBIfam" id="NF009671">
    <property type="entry name" value="PRK13192.1"/>
    <property type="match status" value="1"/>
</dbReference>
<comment type="caution">
    <text evidence="7">The sequence shown here is derived from an EMBL/GenBank/DDBJ whole genome shotgun (WGS) entry which is preliminary data.</text>
</comment>
<dbReference type="HAMAP" id="MF_01954">
    <property type="entry name" value="Urease_beta"/>
    <property type="match status" value="1"/>
</dbReference>
<organism evidence="7 8">
    <name type="scientific">Granulicella cerasi</name>
    <dbReference type="NCBI Taxonomy" id="741063"/>
    <lineage>
        <taxon>Bacteria</taxon>
        <taxon>Pseudomonadati</taxon>
        <taxon>Acidobacteriota</taxon>
        <taxon>Terriglobia</taxon>
        <taxon>Terriglobales</taxon>
        <taxon>Acidobacteriaceae</taxon>
        <taxon>Granulicella</taxon>
    </lineage>
</organism>
<dbReference type="EMBL" id="JBHSWI010000001">
    <property type="protein sequence ID" value="MFC6646490.1"/>
    <property type="molecule type" value="Genomic_DNA"/>
</dbReference>
<comment type="similarity">
    <text evidence="6">Belongs to the urease beta subunit family.</text>
</comment>
<keyword evidence="8" id="KW-1185">Reference proteome</keyword>
<dbReference type="PANTHER" id="PTHR33569">
    <property type="entry name" value="UREASE"/>
    <property type="match status" value="1"/>
</dbReference>
<dbReference type="InterPro" id="IPR050069">
    <property type="entry name" value="Urease_subunit"/>
</dbReference>
<dbReference type="Pfam" id="PF00547">
    <property type="entry name" value="Urease_gamma"/>
    <property type="match status" value="1"/>
</dbReference>
<evidence type="ECO:0000256" key="1">
    <source>
        <dbReference type="ARBA" id="ARBA00004897"/>
    </source>
</evidence>
<evidence type="ECO:0000256" key="3">
    <source>
        <dbReference type="ARBA" id="ARBA00022801"/>
    </source>
</evidence>
<evidence type="ECO:0000256" key="6">
    <source>
        <dbReference type="HAMAP-Rule" id="MF_01954"/>
    </source>
</evidence>
<evidence type="ECO:0000256" key="2">
    <source>
        <dbReference type="ARBA" id="ARBA00022490"/>
    </source>
</evidence>
<dbReference type="Gene3D" id="3.30.280.10">
    <property type="entry name" value="Urease, gamma-like subunit"/>
    <property type="match status" value="1"/>
</dbReference>
<keyword evidence="2 5" id="KW-0963">Cytoplasm</keyword>
<evidence type="ECO:0000256" key="4">
    <source>
        <dbReference type="ARBA" id="ARBA00047778"/>
    </source>
</evidence>
<dbReference type="Pfam" id="PF00699">
    <property type="entry name" value="Urease_beta"/>
    <property type="match status" value="1"/>
</dbReference>
<reference evidence="8" key="1">
    <citation type="journal article" date="2019" name="Int. J. Syst. Evol. Microbiol.">
        <title>The Global Catalogue of Microorganisms (GCM) 10K type strain sequencing project: providing services to taxonomists for standard genome sequencing and annotation.</title>
        <authorList>
            <consortium name="The Broad Institute Genomics Platform"/>
            <consortium name="The Broad Institute Genome Sequencing Center for Infectious Disease"/>
            <person name="Wu L."/>
            <person name="Ma J."/>
        </authorList>
    </citation>
    <scope>NUCLEOTIDE SEQUENCE [LARGE SCALE GENOMIC DNA]</scope>
    <source>
        <strain evidence="8">CGMCC 1.16026</strain>
    </source>
</reference>
<comment type="catalytic activity">
    <reaction evidence="4 5">
        <text>urea + 2 H2O + H(+) = hydrogencarbonate + 2 NH4(+)</text>
        <dbReference type="Rhea" id="RHEA:20557"/>
        <dbReference type="ChEBI" id="CHEBI:15377"/>
        <dbReference type="ChEBI" id="CHEBI:15378"/>
        <dbReference type="ChEBI" id="CHEBI:16199"/>
        <dbReference type="ChEBI" id="CHEBI:17544"/>
        <dbReference type="ChEBI" id="CHEBI:28938"/>
        <dbReference type="EC" id="3.5.1.5"/>
    </reaction>
</comment>
<sequence length="218" mass="23817">MHLTPREQERLMLHTAADVATRRKARGLKLNYPEAVAYLSSAVMESARDGMSVAELMVHGTTLLTSADVMDGVASMLHELQMEATFPDGTKLVTLHDPIRVLPDAPAGIIPGEYLLNDDDITINNGRRTTTITVGNTGDRPIQVGSHYHFYEVNAALSFDREAAYGMRLDTPSGLAVRFEPGDVKQVHLVELAGTRMMHGHRGMVDGPLAARNEKETA</sequence>
<proteinExistence type="inferred from homology"/>
<dbReference type="InterPro" id="IPR002026">
    <property type="entry name" value="Urease_gamma/gamma-beta_su"/>
</dbReference>
<evidence type="ECO:0000313" key="7">
    <source>
        <dbReference type="EMBL" id="MFC6646490.1"/>
    </source>
</evidence>
<dbReference type="NCBIfam" id="NF009682">
    <property type="entry name" value="PRK13203.1"/>
    <property type="match status" value="1"/>
</dbReference>
<dbReference type="SUPFAM" id="SSF54111">
    <property type="entry name" value="Urease, gamma-subunit"/>
    <property type="match status" value="1"/>
</dbReference>
<protein>
    <recommendedName>
        <fullName evidence="5 6">Multifunctional fusion protein</fullName>
    </recommendedName>
    <domain>
        <recommendedName>
            <fullName evidence="5">Urease subunit gamma</fullName>
            <ecNumber evidence="5">3.5.1.5</ecNumber>
        </recommendedName>
        <alternativeName>
            <fullName evidence="5">Urea amidohydrolase subunit gamma</fullName>
        </alternativeName>
    </domain>
    <domain>
        <recommendedName>
            <fullName evidence="6">Urease subunit beta</fullName>
        </recommendedName>
        <alternativeName>
            <fullName evidence="6">Urea amidohydrolase subunit beta</fullName>
        </alternativeName>
    </domain>
</protein>
<dbReference type="InterPro" id="IPR008223">
    <property type="entry name" value="Urease_gamma-beta_su"/>
</dbReference>
<dbReference type="InterPro" id="IPR036463">
    <property type="entry name" value="Urease_gamma_sf"/>
</dbReference>
<name>A0ABW1ZDK0_9BACT</name>
<dbReference type="PIRSF" id="PIRSF001225">
    <property type="entry name" value="Urease_gammabeta"/>
    <property type="match status" value="1"/>
</dbReference>
<dbReference type="Gene3D" id="2.10.150.10">
    <property type="entry name" value="Urease, beta subunit"/>
    <property type="match status" value="1"/>
</dbReference>
<dbReference type="NCBIfam" id="NF009712">
    <property type="entry name" value="PRK13241.1"/>
    <property type="match status" value="1"/>
</dbReference>
<accession>A0ABW1ZDK0</accession>
<dbReference type="PANTHER" id="PTHR33569:SF1">
    <property type="entry name" value="UREASE"/>
    <property type="match status" value="1"/>
</dbReference>
<dbReference type="Proteomes" id="UP001596391">
    <property type="component" value="Unassembled WGS sequence"/>
</dbReference>
<dbReference type="InterPro" id="IPR036461">
    <property type="entry name" value="Urease_betasu_sf"/>
</dbReference>
<dbReference type="CDD" id="cd00390">
    <property type="entry name" value="Urease_gamma"/>
    <property type="match status" value="1"/>
</dbReference>
<dbReference type="CDD" id="cd00407">
    <property type="entry name" value="Urease_beta"/>
    <property type="match status" value="1"/>
</dbReference>
<evidence type="ECO:0000313" key="8">
    <source>
        <dbReference type="Proteomes" id="UP001596391"/>
    </source>
</evidence>
<comment type="pathway">
    <text evidence="1 5">Nitrogen metabolism; urea degradation; CO(2) and NH(3) from urea (urease route): step 1/1.</text>
</comment>
<comment type="subcellular location">
    <subcellularLocation>
        <location evidence="5">Cytoplasm</location>
    </subcellularLocation>
</comment>
<gene>
    <name evidence="5 7" type="primary">ureA</name>
    <name evidence="6" type="synonym">ureB</name>
    <name evidence="7" type="ORF">ACFQBQ_13015</name>
</gene>
<dbReference type="EC" id="3.5.1.5" evidence="5"/>
<keyword evidence="3 5" id="KW-0378">Hydrolase</keyword>
<comment type="similarity">
    <text evidence="5">Belongs to the urease gamma subunit family.</text>
</comment>
<dbReference type="RefSeq" id="WP_263370154.1">
    <property type="nucleotide sequence ID" value="NZ_JAGSYD010000001.1"/>
</dbReference>
<evidence type="ECO:0000256" key="5">
    <source>
        <dbReference type="HAMAP-Rule" id="MF_00739"/>
    </source>
</evidence>
<dbReference type="HAMAP" id="MF_00739">
    <property type="entry name" value="Urease_gamma"/>
    <property type="match status" value="1"/>
</dbReference>
<dbReference type="GO" id="GO:0009039">
    <property type="term" value="F:urease activity"/>
    <property type="evidence" value="ECO:0007669"/>
    <property type="project" value="UniProtKB-EC"/>
</dbReference>